<name>A0AAJ1U086_9HYPH</name>
<sequence length="107" mass="10887">MRPHRPRIALALAALTFAGPAAAQPLTAGSADPGCGGDAFSSAQVIEHRPPRHGPLVSVPDTLCADLAPQPGSPATQIEVYPLIMPQVGSGPGDIPYGGGSTRPYRP</sequence>
<dbReference type="EMBL" id="JBELQD010000002">
    <property type="protein sequence ID" value="MER2287388.1"/>
    <property type="molecule type" value="Genomic_DNA"/>
</dbReference>
<gene>
    <name evidence="3" type="ORF">ABS770_03895</name>
    <name evidence="2" type="ORF">QO001_005906</name>
</gene>
<comment type="caution">
    <text evidence="2">The sequence shown here is derived from an EMBL/GenBank/DDBJ whole genome shotgun (WGS) entry which is preliminary data.</text>
</comment>
<dbReference type="Proteomes" id="UP001223420">
    <property type="component" value="Unassembled WGS sequence"/>
</dbReference>
<evidence type="ECO:0000256" key="1">
    <source>
        <dbReference type="SAM" id="SignalP"/>
    </source>
</evidence>
<dbReference type="AlphaFoldDB" id="A0AAJ1U086"/>
<feature type="signal peptide" evidence="1">
    <location>
        <begin position="1"/>
        <end position="23"/>
    </location>
</feature>
<reference evidence="2" key="1">
    <citation type="submission" date="2023-07" db="EMBL/GenBank/DDBJ databases">
        <title>Genomic Encyclopedia of Type Strains, Phase IV (KMG-IV): sequencing the most valuable type-strain genomes for metagenomic binning, comparative biology and taxonomic classification.</title>
        <authorList>
            <person name="Goeker M."/>
        </authorList>
    </citation>
    <scope>NUCLEOTIDE SEQUENCE</scope>
    <source>
        <strain evidence="2">DSM 19569</strain>
    </source>
</reference>
<dbReference type="EMBL" id="JAUSWL010000019">
    <property type="protein sequence ID" value="MDQ0546953.1"/>
    <property type="molecule type" value="Genomic_DNA"/>
</dbReference>
<proteinExistence type="predicted"/>
<organism evidence="2 4">
    <name type="scientific">Methylobacterium brachiatum</name>
    <dbReference type="NCBI Taxonomy" id="269660"/>
    <lineage>
        <taxon>Bacteria</taxon>
        <taxon>Pseudomonadati</taxon>
        <taxon>Pseudomonadota</taxon>
        <taxon>Alphaproteobacteria</taxon>
        <taxon>Hyphomicrobiales</taxon>
        <taxon>Methylobacteriaceae</taxon>
        <taxon>Methylobacterium</taxon>
    </lineage>
</organism>
<evidence type="ECO:0000313" key="3">
    <source>
        <dbReference type="EMBL" id="MER2287388.1"/>
    </source>
</evidence>
<feature type="chain" id="PRO_5042560945" evidence="1">
    <location>
        <begin position="24"/>
        <end position="107"/>
    </location>
</feature>
<dbReference type="Proteomes" id="UP001432995">
    <property type="component" value="Unassembled WGS sequence"/>
</dbReference>
<keyword evidence="1" id="KW-0732">Signal</keyword>
<accession>A0AAJ1U086</accession>
<dbReference type="RefSeq" id="WP_039902237.1">
    <property type="nucleotide sequence ID" value="NZ_JAJALK010000018.1"/>
</dbReference>
<evidence type="ECO:0000313" key="2">
    <source>
        <dbReference type="EMBL" id="MDQ0546953.1"/>
    </source>
</evidence>
<protein>
    <submittedName>
        <fullName evidence="2">Uncharacterized protein</fullName>
    </submittedName>
</protein>
<evidence type="ECO:0000313" key="4">
    <source>
        <dbReference type="Proteomes" id="UP001223420"/>
    </source>
</evidence>
<evidence type="ECO:0000313" key="5">
    <source>
        <dbReference type="Proteomes" id="UP001432995"/>
    </source>
</evidence>
<keyword evidence="5" id="KW-1185">Reference proteome</keyword>
<reference evidence="3" key="2">
    <citation type="submission" date="2024-06" db="EMBL/GenBank/DDBJ databases">
        <authorList>
            <person name="Campbell A.G."/>
        </authorList>
    </citation>
    <scope>NUCLEOTIDE SEQUENCE</scope>
    <source>
        <strain evidence="3">EM17</strain>
    </source>
</reference>